<dbReference type="EMBL" id="JANPWB010000016">
    <property type="protein sequence ID" value="KAJ1085334.1"/>
    <property type="molecule type" value="Genomic_DNA"/>
</dbReference>
<sequence length="72" mass="7584">MLFTIVDGDIGRVVNGAVTRPVNGVANDVALTGIFVNGVAVDAVPVIGVLKDEIFVNGEGLDDDEERKTEKE</sequence>
<dbReference type="Proteomes" id="UP001066276">
    <property type="component" value="Chromosome 12"/>
</dbReference>
<comment type="caution">
    <text evidence="1">The sequence shown here is derived from an EMBL/GenBank/DDBJ whole genome shotgun (WGS) entry which is preliminary data.</text>
</comment>
<protein>
    <submittedName>
        <fullName evidence="1">Uncharacterized protein</fullName>
    </submittedName>
</protein>
<gene>
    <name evidence="1" type="ORF">NDU88_005467</name>
</gene>
<evidence type="ECO:0000313" key="1">
    <source>
        <dbReference type="EMBL" id="KAJ1085334.1"/>
    </source>
</evidence>
<proteinExistence type="predicted"/>
<reference evidence="1" key="1">
    <citation type="journal article" date="2022" name="bioRxiv">
        <title>Sequencing and chromosome-scale assembly of the giantPleurodeles waltlgenome.</title>
        <authorList>
            <person name="Brown T."/>
            <person name="Elewa A."/>
            <person name="Iarovenko S."/>
            <person name="Subramanian E."/>
            <person name="Araus A.J."/>
            <person name="Petzold A."/>
            <person name="Susuki M."/>
            <person name="Suzuki K.-i.T."/>
            <person name="Hayashi T."/>
            <person name="Toyoda A."/>
            <person name="Oliveira C."/>
            <person name="Osipova E."/>
            <person name="Leigh N.D."/>
            <person name="Simon A."/>
            <person name="Yun M.H."/>
        </authorList>
    </citation>
    <scope>NUCLEOTIDE SEQUENCE</scope>
    <source>
        <strain evidence="1">20211129_DDA</strain>
        <tissue evidence="1">Liver</tissue>
    </source>
</reference>
<organism evidence="1 2">
    <name type="scientific">Pleurodeles waltl</name>
    <name type="common">Iberian ribbed newt</name>
    <dbReference type="NCBI Taxonomy" id="8319"/>
    <lineage>
        <taxon>Eukaryota</taxon>
        <taxon>Metazoa</taxon>
        <taxon>Chordata</taxon>
        <taxon>Craniata</taxon>
        <taxon>Vertebrata</taxon>
        <taxon>Euteleostomi</taxon>
        <taxon>Amphibia</taxon>
        <taxon>Batrachia</taxon>
        <taxon>Caudata</taxon>
        <taxon>Salamandroidea</taxon>
        <taxon>Salamandridae</taxon>
        <taxon>Pleurodelinae</taxon>
        <taxon>Pleurodeles</taxon>
    </lineage>
</organism>
<keyword evidence="2" id="KW-1185">Reference proteome</keyword>
<dbReference type="AlphaFoldDB" id="A0AAV7L439"/>
<evidence type="ECO:0000313" key="2">
    <source>
        <dbReference type="Proteomes" id="UP001066276"/>
    </source>
</evidence>
<accession>A0AAV7L439</accession>
<name>A0AAV7L439_PLEWA</name>